<protein>
    <submittedName>
        <fullName evidence="5">Putative transcriptional regulator, AraC family protein</fullName>
    </submittedName>
</protein>
<dbReference type="EMBL" id="CAJA01000172">
    <property type="protein sequence ID" value="CCH73292.1"/>
    <property type="molecule type" value="Genomic_DNA"/>
</dbReference>
<evidence type="ECO:0000256" key="3">
    <source>
        <dbReference type="ARBA" id="ARBA00023163"/>
    </source>
</evidence>
<evidence type="ECO:0000256" key="1">
    <source>
        <dbReference type="ARBA" id="ARBA00023015"/>
    </source>
</evidence>
<dbReference type="InterPro" id="IPR018060">
    <property type="entry name" value="HTH_AraC"/>
</dbReference>
<organism evidence="5 6">
    <name type="scientific">Nostocoides australiense Ben110</name>
    <dbReference type="NCBI Taxonomy" id="1193182"/>
    <lineage>
        <taxon>Bacteria</taxon>
        <taxon>Bacillati</taxon>
        <taxon>Actinomycetota</taxon>
        <taxon>Actinomycetes</taxon>
        <taxon>Micrococcales</taxon>
        <taxon>Intrasporangiaceae</taxon>
        <taxon>Nostocoides</taxon>
    </lineage>
</organism>
<keyword evidence="6" id="KW-1185">Reference proteome</keyword>
<dbReference type="SMART" id="SM00342">
    <property type="entry name" value="HTH_ARAC"/>
    <property type="match status" value="1"/>
</dbReference>
<dbReference type="InterPro" id="IPR050204">
    <property type="entry name" value="AraC_XylS_family_regulators"/>
</dbReference>
<keyword evidence="3" id="KW-0804">Transcription</keyword>
<comment type="caution">
    <text evidence="5">The sequence shown here is derived from an EMBL/GenBank/DDBJ whole genome shotgun (WGS) entry which is preliminary data.</text>
</comment>
<sequence length="156" mass="16974">MPMRQVLAVDDERLGERMASAPDGAERSASLVAALEPVLAQADPERLRLAREVARIAEVAADQPEMVRVGDLAAYAGMSVRTLQRLFLEYAGVSPSWMLRRLRLIEAAERVARGQDVRWADVAAELGYSDQAHLSRDFTAAVGQAPSAYAAAQRPT</sequence>
<name>W6JW37_9MICO</name>
<keyword evidence="1" id="KW-0805">Transcription regulation</keyword>
<dbReference type="PROSITE" id="PS01124">
    <property type="entry name" value="HTH_ARAC_FAMILY_2"/>
    <property type="match status" value="1"/>
</dbReference>
<dbReference type="STRING" id="1193182.BN11_2530003"/>
<keyword evidence="2" id="KW-0238">DNA-binding</keyword>
<evidence type="ECO:0000259" key="4">
    <source>
        <dbReference type="PROSITE" id="PS01124"/>
    </source>
</evidence>
<reference evidence="5 6" key="1">
    <citation type="journal article" date="2013" name="ISME J.">
        <title>A metabolic model for members of the genus Tetrasphaera involved in enhanced biological phosphorus removal.</title>
        <authorList>
            <person name="Kristiansen R."/>
            <person name="Nguyen H.T.T."/>
            <person name="Saunders A.M."/>
            <person name="Nielsen J.L."/>
            <person name="Wimmer R."/>
            <person name="Le V.Q."/>
            <person name="McIlroy S.J."/>
            <person name="Petrovski S."/>
            <person name="Seviour R.J."/>
            <person name="Calteau A."/>
            <person name="Nielsen K.L."/>
            <person name="Nielsen P.H."/>
        </authorList>
    </citation>
    <scope>NUCLEOTIDE SEQUENCE [LARGE SCALE GENOMIC DNA]</scope>
    <source>
        <strain evidence="5 6">Ben110</strain>
    </source>
</reference>
<dbReference type="GO" id="GO:0003700">
    <property type="term" value="F:DNA-binding transcription factor activity"/>
    <property type="evidence" value="ECO:0007669"/>
    <property type="project" value="InterPro"/>
</dbReference>
<evidence type="ECO:0000256" key="2">
    <source>
        <dbReference type="ARBA" id="ARBA00023125"/>
    </source>
</evidence>
<feature type="domain" description="HTH araC/xylS-type" evidence="4">
    <location>
        <begin position="51"/>
        <end position="152"/>
    </location>
</feature>
<dbReference type="InterPro" id="IPR009057">
    <property type="entry name" value="Homeodomain-like_sf"/>
</dbReference>
<dbReference type="PANTHER" id="PTHR46796">
    <property type="entry name" value="HTH-TYPE TRANSCRIPTIONAL ACTIVATOR RHAS-RELATED"/>
    <property type="match status" value="1"/>
</dbReference>
<accession>W6JW37</accession>
<dbReference type="Pfam" id="PF12833">
    <property type="entry name" value="HTH_18"/>
    <property type="match status" value="1"/>
</dbReference>
<dbReference type="AlphaFoldDB" id="W6JW37"/>
<dbReference type="SUPFAM" id="SSF46689">
    <property type="entry name" value="Homeodomain-like"/>
    <property type="match status" value="1"/>
</dbReference>
<dbReference type="Proteomes" id="UP000035763">
    <property type="component" value="Unassembled WGS sequence"/>
</dbReference>
<dbReference type="Gene3D" id="1.10.10.60">
    <property type="entry name" value="Homeodomain-like"/>
    <property type="match status" value="1"/>
</dbReference>
<dbReference type="GO" id="GO:0043565">
    <property type="term" value="F:sequence-specific DNA binding"/>
    <property type="evidence" value="ECO:0007669"/>
    <property type="project" value="InterPro"/>
</dbReference>
<evidence type="ECO:0000313" key="5">
    <source>
        <dbReference type="EMBL" id="CCH73292.1"/>
    </source>
</evidence>
<gene>
    <name evidence="5" type="ORF">BN11_2530003</name>
</gene>
<evidence type="ECO:0000313" key="6">
    <source>
        <dbReference type="Proteomes" id="UP000035763"/>
    </source>
</evidence>
<proteinExistence type="predicted"/>